<protein>
    <submittedName>
        <fullName evidence="1">Phage protein</fullName>
    </submittedName>
</protein>
<dbReference type="Proteomes" id="UP001596996">
    <property type="component" value="Unassembled WGS sequence"/>
</dbReference>
<dbReference type="RefSeq" id="WP_380817738.1">
    <property type="nucleotide sequence ID" value="NZ_JBHTJN010000001.1"/>
</dbReference>
<gene>
    <name evidence="1" type="ORF">ACFQ02_00030</name>
</gene>
<accession>A0ABW3I781</accession>
<comment type="caution">
    <text evidence="1">The sequence shown here is derived from an EMBL/GenBank/DDBJ whole genome shotgun (WGS) entry which is preliminary data.</text>
</comment>
<organism evidence="1 2">
    <name type="scientific">Seminibacterium arietis</name>
    <dbReference type="NCBI Taxonomy" id="1173502"/>
    <lineage>
        <taxon>Bacteria</taxon>
        <taxon>Pseudomonadati</taxon>
        <taxon>Pseudomonadota</taxon>
        <taxon>Gammaproteobacteria</taxon>
        <taxon>Pasteurellales</taxon>
        <taxon>Pasteurellaceae</taxon>
        <taxon>Seminibacterium</taxon>
    </lineage>
</organism>
<dbReference type="EMBL" id="JBHTJN010000001">
    <property type="protein sequence ID" value="MFD0965257.1"/>
    <property type="molecule type" value="Genomic_DNA"/>
</dbReference>
<proteinExistence type="predicted"/>
<dbReference type="InterPro" id="IPR054496">
    <property type="entry name" value="E217_GP41"/>
</dbReference>
<dbReference type="NCBIfam" id="NF047561">
    <property type="entry name" value="orf58_phage_fam"/>
    <property type="match status" value="1"/>
</dbReference>
<dbReference type="Pfam" id="PF22759">
    <property type="entry name" value="E217_GP41"/>
    <property type="match status" value="1"/>
</dbReference>
<evidence type="ECO:0000313" key="2">
    <source>
        <dbReference type="Proteomes" id="UP001596996"/>
    </source>
</evidence>
<evidence type="ECO:0000313" key="1">
    <source>
        <dbReference type="EMBL" id="MFD0965257.1"/>
    </source>
</evidence>
<keyword evidence="2" id="KW-1185">Reference proteome</keyword>
<sequence>MKQFGRQWKVELSNDNETLIIEQLRVSFEINKTINEKPNPAKISIWNLNRTHINQALSQSFKKLTLFVGYHELRTIYLGDINKIKVRCDGLDFILDIECSDGFKAYAESMVSSTLKQGATDEQIIKEIQKTMPKINESAVDIPNKRQLPRGRVMNGDSRELLNRIAKNNNADWSIQDGNLVFLPKDKVINDDVILLSQETGMLGMPEQTDDGLELYCLLNPALQIGNLVKVQSILEYFNGEYKVIKLSHHGDGLGGDWVSRLTVIGGKFKKVEKEKKFS</sequence>
<name>A0ABW3I781_9PAST</name>
<reference evidence="2" key="1">
    <citation type="journal article" date="2019" name="Int. J. Syst. Evol. Microbiol.">
        <title>The Global Catalogue of Microorganisms (GCM) 10K type strain sequencing project: providing services to taxonomists for standard genome sequencing and annotation.</title>
        <authorList>
            <consortium name="The Broad Institute Genomics Platform"/>
            <consortium name="The Broad Institute Genome Sequencing Center for Infectious Disease"/>
            <person name="Wu L."/>
            <person name="Ma J."/>
        </authorList>
    </citation>
    <scope>NUCLEOTIDE SEQUENCE [LARGE SCALE GENOMIC DNA]</scope>
    <source>
        <strain evidence="2">CCUG 61707</strain>
    </source>
</reference>